<evidence type="ECO:0000256" key="3">
    <source>
        <dbReference type="ARBA" id="ARBA00022475"/>
    </source>
</evidence>
<dbReference type="CDD" id="cd17321">
    <property type="entry name" value="MFS_MMR_MDR_like"/>
    <property type="match status" value="1"/>
</dbReference>
<evidence type="ECO:0000259" key="8">
    <source>
        <dbReference type="PROSITE" id="PS50850"/>
    </source>
</evidence>
<evidence type="ECO:0000313" key="9">
    <source>
        <dbReference type="EMBL" id="MFD1887267.1"/>
    </source>
</evidence>
<feature type="transmembrane region" description="Helical" evidence="7">
    <location>
        <begin position="37"/>
        <end position="62"/>
    </location>
</feature>
<keyword evidence="2" id="KW-0813">Transport</keyword>
<keyword evidence="5 7" id="KW-1133">Transmembrane helix</keyword>
<feature type="transmembrane region" description="Helical" evidence="7">
    <location>
        <begin position="99"/>
        <end position="120"/>
    </location>
</feature>
<dbReference type="InterPro" id="IPR011701">
    <property type="entry name" value="MFS"/>
</dbReference>
<dbReference type="RefSeq" id="WP_347325240.1">
    <property type="nucleotide sequence ID" value="NZ_JBCGUH010000005.1"/>
</dbReference>
<dbReference type="Pfam" id="PF07690">
    <property type="entry name" value="MFS_1"/>
    <property type="match status" value="2"/>
</dbReference>
<evidence type="ECO:0000256" key="2">
    <source>
        <dbReference type="ARBA" id="ARBA00022448"/>
    </source>
</evidence>
<dbReference type="PROSITE" id="PS50850">
    <property type="entry name" value="MFS"/>
    <property type="match status" value="1"/>
</dbReference>
<feature type="transmembrane region" description="Helical" evidence="7">
    <location>
        <begin position="435"/>
        <end position="452"/>
    </location>
</feature>
<dbReference type="PANTHER" id="PTHR42718:SF46">
    <property type="entry name" value="BLR6921 PROTEIN"/>
    <property type="match status" value="1"/>
</dbReference>
<reference evidence="10" key="1">
    <citation type="journal article" date="2019" name="Int. J. Syst. Evol. Microbiol.">
        <title>The Global Catalogue of Microorganisms (GCM) 10K type strain sequencing project: providing services to taxonomists for standard genome sequencing and annotation.</title>
        <authorList>
            <consortium name="The Broad Institute Genomics Platform"/>
            <consortium name="The Broad Institute Genome Sequencing Center for Infectious Disease"/>
            <person name="Wu L."/>
            <person name="Ma J."/>
        </authorList>
    </citation>
    <scope>NUCLEOTIDE SEQUENCE [LARGE SCALE GENOMIC DNA]</scope>
    <source>
        <strain evidence="10">CCUG 54950</strain>
    </source>
</reference>
<feature type="transmembrane region" description="Helical" evidence="7">
    <location>
        <begin position="206"/>
        <end position="224"/>
    </location>
</feature>
<feature type="transmembrane region" description="Helical" evidence="7">
    <location>
        <begin position="363"/>
        <end position="383"/>
    </location>
</feature>
<feature type="transmembrane region" description="Helical" evidence="7">
    <location>
        <begin position="306"/>
        <end position="326"/>
    </location>
</feature>
<accession>A0ABW4RM85</accession>
<keyword evidence="6 7" id="KW-0472">Membrane</keyword>
<protein>
    <submittedName>
        <fullName evidence="9">MFS transporter</fullName>
    </submittedName>
</protein>
<evidence type="ECO:0000313" key="10">
    <source>
        <dbReference type="Proteomes" id="UP001597233"/>
    </source>
</evidence>
<keyword evidence="3" id="KW-1003">Cell membrane</keyword>
<comment type="caution">
    <text evidence="9">The sequence shown here is derived from an EMBL/GenBank/DDBJ whole genome shotgun (WGS) entry which is preliminary data.</text>
</comment>
<dbReference type="InterPro" id="IPR020846">
    <property type="entry name" value="MFS_dom"/>
</dbReference>
<dbReference type="Gene3D" id="1.20.1720.10">
    <property type="entry name" value="Multidrug resistance protein D"/>
    <property type="match status" value="1"/>
</dbReference>
<feature type="transmembrane region" description="Helical" evidence="7">
    <location>
        <begin position="338"/>
        <end position="357"/>
    </location>
</feature>
<feature type="transmembrane region" description="Helical" evidence="7">
    <location>
        <begin position="162"/>
        <end position="181"/>
    </location>
</feature>
<dbReference type="PROSITE" id="PS00216">
    <property type="entry name" value="SUGAR_TRANSPORT_1"/>
    <property type="match status" value="1"/>
</dbReference>
<dbReference type="SUPFAM" id="SSF103473">
    <property type="entry name" value="MFS general substrate transporter"/>
    <property type="match status" value="2"/>
</dbReference>
<feature type="transmembrane region" description="Helical" evidence="7">
    <location>
        <begin position="7"/>
        <end position="31"/>
    </location>
</feature>
<name>A0ABW4RM85_9BACL</name>
<evidence type="ECO:0000256" key="6">
    <source>
        <dbReference type="ARBA" id="ARBA00023136"/>
    </source>
</evidence>
<sequence>MELCRNYMVLAMSLGMLLNPLNSSMIAVAIPSLQQTFGIPLTTVVWIVFAFYITGAIFQPIIGKASDWFGRRQLFLLGLIIALIASLAASFATHFGTLVTMRIAQAIGTSMTVTVGLALVRHHITQRREQALSLISSCQSGAAALGPFVGGLLLHWWGWSSIFDVNVPIILISLGLAWKFLPKESSQHDLRQVNVSLHSSLRQIDLIGILLFAIGLIVLLGSLLSGKTNAHWSFMHIIGASVGLLVLIVFVRHEWKMDRPFIPLRTLSELPAVSWITVSFMIANVLFYALFFGFPSYLQQVIRLDSLHTGLIMLVLGLSSVAGATLAGKALRRYSCRIILWLAVSLMLVGSVLLIILQVHSSLYWSSLILLLFGCSNGLSNVAMQADLMEQTPASVAGVVSGLFNMARNLGGIVASMLISIIAGAVFTASQFHTLAIGLLVFVGIYGGLLYARNRLM</sequence>
<keyword evidence="4 7" id="KW-0812">Transmembrane</keyword>
<feature type="transmembrane region" description="Helical" evidence="7">
    <location>
        <begin position="272"/>
        <end position="294"/>
    </location>
</feature>
<dbReference type="Gene3D" id="1.20.1250.20">
    <property type="entry name" value="MFS general substrate transporter like domains"/>
    <property type="match status" value="1"/>
</dbReference>
<feature type="domain" description="Major facilitator superfamily (MFS) profile" evidence="8">
    <location>
        <begin position="8"/>
        <end position="456"/>
    </location>
</feature>
<dbReference type="EMBL" id="JBHUEH010000023">
    <property type="protein sequence ID" value="MFD1887267.1"/>
    <property type="molecule type" value="Genomic_DNA"/>
</dbReference>
<proteinExistence type="predicted"/>
<comment type="subcellular location">
    <subcellularLocation>
        <location evidence="1">Cell membrane</location>
        <topology evidence="1">Multi-pass membrane protein</topology>
    </subcellularLocation>
</comment>
<dbReference type="Proteomes" id="UP001597233">
    <property type="component" value="Unassembled WGS sequence"/>
</dbReference>
<evidence type="ECO:0000256" key="1">
    <source>
        <dbReference type="ARBA" id="ARBA00004651"/>
    </source>
</evidence>
<feature type="transmembrane region" description="Helical" evidence="7">
    <location>
        <begin position="410"/>
        <end position="429"/>
    </location>
</feature>
<gene>
    <name evidence="9" type="ORF">ACFSC9_17370</name>
</gene>
<dbReference type="PANTHER" id="PTHR42718">
    <property type="entry name" value="MAJOR FACILITATOR SUPERFAMILY MULTIDRUG TRANSPORTER MFSC"/>
    <property type="match status" value="1"/>
</dbReference>
<dbReference type="InterPro" id="IPR005829">
    <property type="entry name" value="Sugar_transporter_CS"/>
</dbReference>
<evidence type="ECO:0000256" key="7">
    <source>
        <dbReference type="SAM" id="Phobius"/>
    </source>
</evidence>
<dbReference type="InterPro" id="IPR036259">
    <property type="entry name" value="MFS_trans_sf"/>
</dbReference>
<evidence type="ECO:0000256" key="4">
    <source>
        <dbReference type="ARBA" id="ARBA00022692"/>
    </source>
</evidence>
<evidence type="ECO:0000256" key="5">
    <source>
        <dbReference type="ARBA" id="ARBA00022989"/>
    </source>
</evidence>
<feature type="transmembrane region" description="Helical" evidence="7">
    <location>
        <begin position="230"/>
        <end position="251"/>
    </location>
</feature>
<feature type="transmembrane region" description="Helical" evidence="7">
    <location>
        <begin position="132"/>
        <end position="156"/>
    </location>
</feature>
<keyword evidence="10" id="KW-1185">Reference proteome</keyword>
<organism evidence="9 10">
    <name type="scientific">Paenibacillus wenxiniae</name>
    <dbReference type="NCBI Taxonomy" id="1636843"/>
    <lineage>
        <taxon>Bacteria</taxon>
        <taxon>Bacillati</taxon>
        <taxon>Bacillota</taxon>
        <taxon>Bacilli</taxon>
        <taxon>Bacillales</taxon>
        <taxon>Paenibacillaceae</taxon>
        <taxon>Paenibacillus</taxon>
    </lineage>
</organism>
<feature type="transmembrane region" description="Helical" evidence="7">
    <location>
        <begin position="74"/>
        <end position="93"/>
    </location>
</feature>